<comment type="caution">
    <text evidence="1">The sequence shown here is derived from an EMBL/GenBank/DDBJ whole genome shotgun (WGS) entry which is preliminary data.</text>
</comment>
<dbReference type="Pfam" id="PF10722">
    <property type="entry name" value="YbjN"/>
    <property type="match status" value="1"/>
</dbReference>
<reference evidence="1" key="1">
    <citation type="journal article" date="2022" name="ISME J.">
        <title>Identification of active gaseous-alkane degraders at natural gas seeps.</title>
        <authorList>
            <person name="Farhan Ul Haque M."/>
            <person name="Hernandez M."/>
            <person name="Crombie A.T."/>
            <person name="Murrell J.C."/>
        </authorList>
    </citation>
    <scope>NUCLEOTIDE SEQUENCE</scope>
    <source>
        <strain evidence="1">PC2</strain>
    </source>
</reference>
<dbReference type="EMBL" id="JAIVFP010000001">
    <property type="protein sequence ID" value="MCI4684194.1"/>
    <property type="molecule type" value="Genomic_DNA"/>
</dbReference>
<sequence>MLLSGIETNERVEHPVDVVERIAILRDWAFDRDDPDEISIGVSGTWADYTIAFTWLPQHQALHLACAFDLKVPDRRRAEASQLVARINEQLWVGHFDVWSKDNVVMFRHALLLAGGAEPNDAQCEAALAGAIDACERYFQAFQFVVWAGKSAAEALEGALIDTRGEA</sequence>
<evidence type="ECO:0000313" key="2">
    <source>
        <dbReference type="Proteomes" id="UP001139104"/>
    </source>
</evidence>
<dbReference type="Proteomes" id="UP001139104">
    <property type="component" value="Unassembled WGS sequence"/>
</dbReference>
<proteinExistence type="predicted"/>
<protein>
    <submittedName>
        <fullName evidence="1">YbjN domain-containing protein</fullName>
    </submittedName>
</protein>
<dbReference type="RefSeq" id="WP_243068102.1">
    <property type="nucleotide sequence ID" value="NZ_JAIVFK010000015.1"/>
</dbReference>
<dbReference type="InterPro" id="IPR019660">
    <property type="entry name" value="Put_sensory_transdc_reg_YbjN"/>
</dbReference>
<organism evidence="1 2">
    <name type="scientific">Candidatus Rhodoblastus alkanivorans</name>
    <dbReference type="NCBI Taxonomy" id="2954117"/>
    <lineage>
        <taxon>Bacteria</taxon>
        <taxon>Pseudomonadati</taxon>
        <taxon>Pseudomonadota</taxon>
        <taxon>Alphaproteobacteria</taxon>
        <taxon>Hyphomicrobiales</taxon>
        <taxon>Rhodoblastaceae</taxon>
        <taxon>Rhodoblastus</taxon>
    </lineage>
</organism>
<keyword evidence="2" id="KW-1185">Reference proteome</keyword>
<gene>
    <name evidence="1" type="ORF">K2U94_15730</name>
</gene>
<accession>A0ABS9Z927</accession>
<name>A0ABS9Z927_9HYPH</name>
<dbReference type="CDD" id="cd17033">
    <property type="entry name" value="DR1245-like"/>
    <property type="match status" value="1"/>
</dbReference>
<evidence type="ECO:0000313" key="1">
    <source>
        <dbReference type="EMBL" id="MCI4684194.1"/>
    </source>
</evidence>